<dbReference type="PANTHER" id="PTHR34975">
    <property type="entry name" value="SPORE GERMINATION PROTEIN A2"/>
    <property type="match status" value="1"/>
</dbReference>
<feature type="transmembrane region" description="Helical" evidence="8">
    <location>
        <begin position="79"/>
        <end position="97"/>
    </location>
</feature>
<evidence type="ECO:0000313" key="9">
    <source>
        <dbReference type="EMBL" id="ADL13446.1"/>
    </source>
</evidence>
<feature type="transmembrane region" description="Helical" evidence="8">
    <location>
        <begin position="38"/>
        <end position="59"/>
    </location>
</feature>
<dbReference type="PANTHER" id="PTHR34975:SF2">
    <property type="entry name" value="SPORE GERMINATION PROTEIN A2"/>
    <property type="match status" value="1"/>
</dbReference>
<dbReference type="KEGG" id="aar:Acear_1948"/>
<dbReference type="STRING" id="574087.Acear_1948"/>
<name>D9QSI3_ACEAZ</name>
<dbReference type="HOGENOM" id="CLU_047547_1_2_9"/>
<feature type="transmembrane region" description="Helical" evidence="8">
    <location>
        <begin position="269"/>
        <end position="289"/>
    </location>
</feature>
<keyword evidence="3" id="KW-0813">Transport</keyword>
<dbReference type="Gene3D" id="1.20.1740.10">
    <property type="entry name" value="Amino acid/polyamine transporter I"/>
    <property type="match status" value="1"/>
</dbReference>
<dbReference type="EMBL" id="CP002105">
    <property type="protein sequence ID" value="ADL13446.1"/>
    <property type="molecule type" value="Genomic_DNA"/>
</dbReference>
<feature type="transmembrane region" description="Helical" evidence="8">
    <location>
        <begin position="301"/>
        <end position="320"/>
    </location>
</feature>
<keyword evidence="10" id="KW-1185">Reference proteome</keyword>
<comment type="subcellular location">
    <subcellularLocation>
        <location evidence="1">Membrane</location>
        <topology evidence="1">Multi-pass membrane protein</topology>
    </subcellularLocation>
</comment>
<evidence type="ECO:0000313" key="10">
    <source>
        <dbReference type="Proteomes" id="UP000001661"/>
    </source>
</evidence>
<accession>D9QSI3</accession>
<feature type="transmembrane region" description="Helical" evidence="8">
    <location>
        <begin position="143"/>
        <end position="161"/>
    </location>
</feature>
<evidence type="ECO:0000256" key="8">
    <source>
        <dbReference type="SAM" id="Phobius"/>
    </source>
</evidence>
<organism evidence="9 10">
    <name type="scientific">Acetohalobium arabaticum (strain ATCC 49924 / DSM 5501 / Z-7288)</name>
    <dbReference type="NCBI Taxonomy" id="574087"/>
    <lineage>
        <taxon>Bacteria</taxon>
        <taxon>Bacillati</taxon>
        <taxon>Bacillota</taxon>
        <taxon>Clostridia</taxon>
        <taxon>Halanaerobiales</taxon>
        <taxon>Halobacteroidaceae</taxon>
        <taxon>Acetohalobium</taxon>
    </lineage>
</organism>
<evidence type="ECO:0000256" key="6">
    <source>
        <dbReference type="ARBA" id="ARBA00022989"/>
    </source>
</evidence>
<dbReference type="eggNOG" id="COG3949">
    <property type="taxonomic scope" value="Bacteria"/>
</dbReference>
<comment type="similarity">
    <text evidence="2">Belongs to the amino acid-polyamine-organocation (APC) superfamily. Spore germination protein (SGP) (TC 2.A.3.9) family.</text>
</comment>
<protein>
    <submittedName>
        <fullName evidence="9">Spore germination protein</fullName>
    </submittedName>
</protein>
<gene>
    <name evidence="9" type="ordered locus">Acear_1948</name>
</gene>
<dbReference type="InterPro" id="IPR004761">
    <property type="entry name" value="Spore_GerAB"/>
</dbReference>
<evidence type="ECO:0000256" key="5">
    <source>
        <dbReference type="ARBA" id="ARBA00022692"/>
    </source>
</evidence>
<dbReference type="RefSeq" id="WP_013278891.1">
    <property type="nucleotide sequence ID" value="NC_014378.1"/>
</dbReference>
<dbReference type="GO" id="GO:0009847">
    <property type="term" value="P:spore germination"/>
    <property type="evidence" value="ECO:0007669"/>
    <property type="project" value="InterPro"/>
</dbReference>
<dbReference type="GO" id="GO:0016020">
    <property type="term" value="C:membrane"/>
    <property type="evidence" value="ECO:0007669"/>
    <property type="project" value="UniProtKB-SubCell"/>
</dbReference>
<feature type="transmembrane region" description="Helical" evidence="8">
    <location>
        <begin position="214"/>
        <end position="237"/>
    </location>
</feature>
<evidence type="ECO:0000256" key="3">
    <source>
        <dbReference type="ARBA" id="ARBA00022448"/>
    </source>
</evidence>
<keyword evidence="7 8" id="KW-0472">Membrane</keyword>
<dbReference type="OrthoDB" id="1675410at2"/>
<dbReference type="NCBIfam" id="TIGR00912">
    <property type="entry name" value="2A0309"/>
    <property type="match status" value="1"/>
</dbReference>
<reference evidence="9 10" key="1">
    <citation type="journal article" date="2010" name="Stand. Genomic Sci.">
        <title>Complete genome sequence of Acetohalobium arabaticum type strain (Z-7288).</title>
        <authorList>
            <person name="Sikorski J."/>
            <person name="Lapidus A."/>
            <person name="Chertkov O."/>
            <person name="Lucas S."/>
            <person name="Copeland A."/>
            <person name="Glavina Del Rio T."/>
            <person name="Nolan M."/>
            <person name="Tice H."/>
            <person name="Cheng J.F."/>
            <person name="Han C."/>
            <person name="Brambilla E."/>
            <person name="Pitluck S."/>
            <person name="Liolios K."/>
            <person name="Ivanova N."/>
            <person name="Mavromatis K."/>
            <person name="Mikhailova N."/>
            <person name="Pati A."/>
            <person name="Bruce D."/>
            <person name="Detter C."/>
            <person name="Tapia R."/>
            <person name="Goodwin L."/>
            <person name="Chen A."/>
            <person name="Palaniappan K."/>
            <person name="Land M."/>
            <person name="Hauser L."/>
            <person name="Chang Y.J."/>
            <person name="Jeffries C.D."/>
            <person name="Rohde M."/>
            <person name="Goker M."/>
            <person name="Spring S."/>
            <person name="Woyke T."/>
            <person name="Bristow J."/>
            <person name="Eisen J.A."/>
            <person name="Markowitz V."/>
            <person name="Hugenholtz P."/>
            <person name="Kyrpides N.C."/>
            <person name="Klenk H.P."/>
        </authorList>
    </citation>
    <scope>NUCLEOTIDE SEQUENCE [LARGE SCALE GENOMIC DNA]</scope>
    <source>
        <strain evidence="10">ATCC 49924 / DSM 5501 / Z-7288</strain>
    </source>
</reference>
<feature type="transmembrane region" description="Helical" evidence="8">
    <location>
        <begin position="332"/>
        <end position="351"/>
    </location>
</feature>
<dbReference type="Proteomes" id="UP000001661">
    <property type="component" value="Chromosome"/>
</dbReference>
<sequence length="361" mass="40434">MKTRISPYQATLLLVSTIIGTAIVLLPTLIVQDAKQDAWLSGIILIAFALIISIIYSLIANRMERTDLIAFSRQTFGQIITTILTGGLVIYFVITSGTVTRQISEIMVSTYLPETPLWFLNLNIILTAAAFVYYGLEVTARVLEIIFYLFLVTFLIAIIILTKDMSPAFLQPVLSEGFKPILKSIYPGLVIFGEFFIVLIFAPQIAEPNKVYKSLVSSIAISGVLMMIVILSTLMIFGPGMTANLTFPLLSAHRYAQALGVIERLDPLFIFYWVGGGVLKAAIFFYGAVYTIQKLFRLSTYYIIIPFTIPPIFYISSYYFKNVRELADFLHQMVPLYIAIQVVYPILLLIFSTLRGVDSSD</sequence>
<dbReference type="Pfam" id="PF03845">
    <property type="entry name" value="Spore_permease"/>
    <property type="match status" value="1"/>
</dbReference>
<evidence type="ECO:0000256" key="7">
    <source>
        <dbReference type="ARBA" id="ARBA00023136"/>
    </source>
</evidence>
<proteinExistence type="inferred from homology"/>
<evidence type="ECO:0000256" key="4">
    <source>
        <dbReference type="ARBA" id="ARBA00022544"/>
    </source>
</evidence>
<evidence type="ECO:0000256" key="1">
    <source>
        <dbReference type="ARBA" id="ARBA00004141"/>
    </source>
</evidence>
<feature type="transmembrane region" description="Helical" evidence="8">
    <location>
        <begin position="117"/>
        <end position="136"/>
    </location>
</feature>
<feature type="transmembrane region" description="Helical" evidence="8">
    <location>
        <begin position="12"/>
        <end position="32"/>
    </location>
</feature>
<keyword evidence="4" id="KW-0309">Germination</keyword>
<keyword evidence="6 8" id="KW-1133">Transmembrane helix</keyword>
<feature type="transmembrane region" description="Helical" evidence="8">
    <location>
        <begin position="181"/>
        <end position="202"/>
    </location>
</feature>
<dbReference type="AlphaFoldDB" id="D9QSI3"/>
<keyword evidence="5 8" id="KW-0812">Transmembrane</keyword>
<evidence type="ECO:0000256" key="2">
    <source>
        <dbReference type="ARBA" id="ARBA00007998"/>
    </source>
</evidence>